<gene>
    <name evidence="1" type="ORF">J4G45_07665</name>
</gene>
<name>A0ABX7TBX3_9GAMM</name>
<organism evidence="1 2">
    <name type="scientific">Acinetobacter towneri</name>
    <dbReference type="NCBI Taxonomy" id="202956"/>
    <lineage>
        <taxon>Bacteria</taxon>
        <taxon>Pseudomonadati</taxon>
        <taxon>Pseudomonadota</taxon>
        <taxon>Gammaproteobacteria</taxon>
        <taxon>Moraxellales</taxon>
        <taxon>Moraxellaceae</taxon>
        <taxon>Acinetobacter</taxon>
    </lineage>
</organism>
<evidence type="ECO:0000313" key="1">
    <source>
        <dbReference type="EMBL" id="QTD60716.1"/>
    </source>
</evidence>
<keyword evidence="2" id="KW-1185">Reference proteome</keyword>
<reference evidence="1 2" key="1">
    <citation type="journal article" date="2020" name="Front. Cell. Infect. Microbiol.">
        <title>Characterization of Three Porcine Acinetobacter towneri Strains Co-Harboring tet(X3) and bla OXA-58.</title>
        <authorList>
            <person name="Ma J."/>
            <person name="Wang J."/>
            <person name="Feng J."/>
            <person name="Liu Y."/>
            <person name="Yang B."/>
            <person name="Li R."/>
            <person name="Bai L."/>
            <person name="He T."/>
            <person name="Wang X."/>
            <person name="Yang Z."/>
        </authorList>
    </citation>
    <scope>NUCLEOTIDE SEQUENCE [LARGE SCALE GENOMIC DNA]</scope>
    <source>
        <strain evidence="1 2">GX5</strain>
    </source>
</reference>
<dbReference type="RefSeq" id="WP_096901592.1">
    <property type="nucleotide sequence ID" value="NZ_CP062185.1"/>
</dbReference>
<dbReference type="GeneID" id="64223178"/>
<dbReference type="EMBL" id="CP071770">
    <property type="protein sequence ID" value="QTD60716.1"/>
    <property type="molecule type" value="Genomic_DNA"/>
</dbReference>
<sequence length="149" mass="17756">MNRIGNDQVFIEFDGNYQNSNFIPLRLCIEGEYLGTLDSPTYVTSFINSLKNLLNDNYYYSNVINDENCKKFFYPKGLLSENYRITLEETFDDFSKRAARNNNTIYFTWFLYEDHFFEYKDNIVNKVIFSKCKSLDLLNLIDDFLEVIN</sequence>
<evidence type="ECO:0000313" key="2">
    <source>
        <dbReference type="Proteomes" id="UP000663954"/>
    </source>
</evidence>
<accession>A0ABX7TBX3</accession>
<proteinExistence type="predicted"/>
<dbReference type="Proteomes" id="UP000663954">
    <property type="component" value="Chromosome"/>
</dbReference>
<protein>
    <submittedName>
        <fullName evidence="1">Uncharacterized protein</fullName>
    </submittedName>
</protein>